<evidence type="ECO:0000256" key="11">
    <source>
        <dbReference type="ARBA" id="ARBA00049902"/>
    </source>
</evidence>
<dbReference type="PANTHER" id="PTHR32282:SF33">
    <property type="entry name" value="PEPTIDOGLYCAN GLYCOSYLTRANSFERASE"/>
    <property type="match status" value="1"/>
</dbReference>
<feature type="compositionally biased region" description="Basic residues" evidence="12">
    <location>
        <begin position="62"/>
        <end position="71"/>
    </location>
</feature>
<keyword evidence="5" id="KW-0645">Protease</keyword>
<dbReference type="Proteomes" id="UP000242447">
    <property type="component" value="Chromosome"/>
</dbReference>
<evidence type="ECO:0000256" key="4">
    <source>
        <dbReference type="ARBA" id="ARBA00022645"/>
    </source>
</evidence>
<evidence type="ECO:0000256" key="7">
    <source>
        <dbReference type="ARBA" id="ARBA00022679"/>
    </source>
</evidence>
<dbReference type="RefSeq" id="WP_085785360.1">
    <property type="nucleotide sequence ID" value="NZ_CP019937.1"/>
</dbReference>
<evidence type="ECO:0000256" key="6">
    <source>
        <dbReference type="ARBA" id="ARBA00022676"/>
    </source>
</evidence>
<evidence type="ECO:0000256" key="1">
    <source>
        <dbReference type="ARBA" id="ARBA00004752"/>
    </source>
</evidence>
<dbReference type="GO" id="GO:0008658">
    <property type="term" value="F:penicillin binding"/>
    <property type="evidence" value="ECO:0007669"/>
    <property type="project" value="InterPro"/>
</dbReference>
<feature type="compositionally biased region" description="Low complexity" evidence="12">
    <location>
        <begin position="23"/>
        <end position="36"/>
    </location>
</feature>
<keyword evidence="8 16" id="KW-0378">Hydrolase</keyword>
<dbReference type="AlphaFoldDB" id="A0A1W6NWV6"/>
<protein>
    <recommendedName>
        <fullName evidence="10">peptidoglycan glycosyltransferase</fullName>
        <ecNumber evidence="10">2.4.99.28</ecNumber>
    </recommendedName>
</protein>
<reference evidence="16 17" key="1">
    <citation type="submission" date="2017-02" db="EMBL/GenBank/DDBJ databases">
        <title>Ketogulonicigenium robustum SPU B003 Genome sequencing and assembly.</title>
        <authorList>
            <person name="Li Y."/>
            <person name="Liu L."/>
            <person name="Wang C."/>
            <person name="Zhang M."/>
            <person name="Zhang T."/>
            <person name="Zhang Y."/>
        </authorList>
    </citation>
    <scope>NUCLEOTIDE SEQUENCE [LARGE SCALE GENOMIC DNA]</scope>
    <source>
        <strain evidence="16 17">SPU_B003</strain>
    </source>
</reference>
<dbReference type="Gene3D" id="1.10.3810.10">
    <property type="entry name" value="Biosynthetic peptidoglycan transglycosylase-like"/>
    <property type="match status" value="1"/>
</dbReference>
<feature type="region of interest" description="Disordered" evidence="12">
    <location>
        <begin position="700"/>
        <end position="721"/>
    </location>
</feature>
<gene>
    <name evidence="16" type="primary">mrcA</name>
    <name evidence="16" type="ORF">BVG79_00325</name>
</gene>
<dbReference type="Pfam" id="PF00912">
    <property type="entry name" value="Transgly"/>
    <property type="match status" value="1"/>
</dbReference>
<dbReference type="InterPro" id="IPR050396">
    <property type="entry name" value="Glycosyltr_51/Transpeptidase"/>
</dbReference>
<keyword evidence="13" id="KW-1133">Transmembrane helix</keyword>
<evidence type="ECO:0000256" key="5">
    <source>
        <dbReference type="ARBA" id="ARBA00022670"/>
    </source>
</evidence>
<evidence type="ECO:0000256" key="13">
    <source>
        <dbReference type="SAM" id="Phobius"/>
    </source>
</evidence>
<dbReference type="GO" id="GO:0009252">
    <property type="term" value="P:peptidoglycan biosynthetic process"/>
    <property type="evidence" value="ECO:0007669"/>
    <property type="project" value="UniProtKB-UniPathway"/>
</dbReference>
<evidence type="ECO:0000256" key="8">
    <source>
        <dbReference type="ARBA" id="ARBA00022801"/>
    </source>
</evidence>
<organism evidence="16 17">
    <name type="scientific">Ketogulonicigenium robustum</name>
    <dbReference type="NCBI Taxonomy" id="92947"/>
    <lineage>
        <taxon>Bacteria</taxon>
        <taxon>Pseudomonadati</taxon>
        <taxon>Pseudomonadota</taxon>
        <taxon>Alphaproteobacteria</taxon>
        <taxon>Rhodobacterales</taxon>
        <taxon>Roseobacteraceae</taxon>
        <taxon>Ketogulonicigenium</taxon>
    </lineage>
</organism>
<evidence type="ECO:0000256" key="3">
    <source>
        <dbReference type="ARBA" id="ARBA00007739"/>
    </source>
</evidence>
<keyword evidence="4" id="KW-0121">Carboxypeptidase</keyword>
<keyword evidence="13" id="KW-0472">Membrane</keyword>
<dbReference type="InterPro" id="IPR001264">
    <property type="entry name" value="Glyco_trans_51"/>
</dbReference>
<keyword evidence="7 16" id="KW-0808">Transferase</keyword>
<keyword evidence="9" id="KW-0511">Multifunctional enzyme</keyword>
<dbReference type="EC" id="2.4.99.28" evidence="10"/>
<keyword evidence="13" id="KW-0812">Transmembrane</keyword>
<keyword evidence="6 16" id="KW-0328">Glycosyltransferase</keyword>
<dbReference type="PANTHER" id="PTHR32282">
    <property type="entry name" value="BINDING PROTEIN TRANSPEPTIDASE, PUTATIVE-RELATED"/>
    <property type="match status" value="1"/>
</dbReference>
<dbReference type="InterPro" id="IPR036950">
    <property type="entry name" value="PBP_transglycosylase"/>
</dbReference>
<dbReference type="UniPathway" id="UPA00219"/>
<dbReference type="KEGG" id="kro:BVG79_00325"/>
<evidence type="ECO:0000256" key="2">
    <source>
        <dbReference type="ARBA" id="ARBA00007090"/>
    </source>
</evidence>
<dbReference type="SUPFAM" id="SSF53955">
    <property type="entry name" value="Lysozyme-like"/>
    <property type="match status" value="1"/>
</dbReference>
<dbReference type="GO" id="GO:0004180">
    <property type="term" value="F:carboxypeptidase activity"/>
    <property type="evidence" value="ECO:0007669"/>
    <property type="project" value="UniProtKB-KW"/>
</dbReference>
<evidence type="ECO:0000259" key="15">
    <source>
        <dbReference type="Pfam" id="PF00912"/>
    </source>
</evidence>
<comment type="similarity">
    <text evidence="3">In the N-terminal section; belongs to the glycosyltransferase 51 family.</text>
</comment>
<evidence type="ECO:0000313" key="16">
    <source>
        <dbReference type="EMBL" id="ARO13681.1"/>
    </source>
</evidence>
<dbReference type="EMBL" id="CP019937">
    <property type="protein sequence ID" value="ARO13681.1"/>
    <property type="molecule type" value="Genomic_DNA"/>
</dbReference>
<proteinExistence type="inferred from homology"/>
<dbReference type="GO" id="GO:0008955">
    <property type="term" value="F:peptidoglycan glycosyltransferase activity"/>
    <property type="evidence" value="ECO:0007669"/>
    <property type="project" value="UniProtKB-EC"/>
</dbReference>
<dbReference type="InterPro" id="IPR001460">
    <property type="entry name" value="PCN-bd_Tpept"/>
</dbReference>
<dbReference type="STRING" id="92947.BVG79_00325"/>
<feature type="domain" description="Penicillin-binding protein transpeptidase" evidence="14">
    <location>
        <begin position="421"/>
        <end position="693"/>
    </location>
</feature>
<sequence>MAENSNNGSRGRPPILAAERRYPAASPSGSKAAPRSSGGGAKATGGNGGGARKPPSKPPSKTPRRSPRKRGPIGSTLAAIAGLVFGIVRAVWSVFWKLGLTAVVLLGIVVYYKSTTLPSIDEMIDGRTRGSVTLLDRNGDTFAWRGDHFAGVILSTDVAPVLRNAVIATEDRRFNWHFGVDPIGIASAVRINLGAGRGALQGNGGSTITQQTAKLMCLGRPYDPRQWENETAYEADCRRSTIMRKVDEAIYAMAMELRYSKDEILTLYLNRAYLGAGARGFEAGAQRYFGKSARDVTASEAAVLAGLLQAPSALAPTANLARSQNRANVVIGLMQEQGYLTAAEAAEAREHPAQLSQAAAARAGGYFADWVMESGPEFFTRDTTEDVIIRTTLDPRIQSVAEAAVTDIFATKVREGSEAQAAVVVMSSDGAVRAMVGGRDLRASGAFNRATRANRQTGSSFKPFIYATALDQGISPMEMVDDSPLTINVRGSGPWSPQNYDRTFKGWITLTQALAESRNIPAVRLSEAVGRQNVSRIAHGFGITGEISEGPAMALGASEGTLIEMTGAYAGFLNGGSSVTPYGLVELSLQGDNTPLMGTSGGIGARVISENAAQELTWMMWRAVEEGTGQRARVSGWQIAGKSGTTSAARDAWFIGFSADYVIGVWMGYDNNTPLRGVTGGGIPAEIFHETMQGVLNGMTPNPLPMQSPDESSRFVDPSGLAADGSGYVPSGDAALDRALLEAFGAPPSSLPPAGSGDNSQDAITNALQGILGGGN</sequence>
<dbReference type="InterPro" id="IPR012338">
    <property type="entry name" value="Beta-lactam/transpept-like"/>
</dbReference>
<evidence type="ECO:0000259" key="14">
    <source>
        <dbReference type="Pfam" id="PF00905"/>
    </source>
</evidence>
<evidence type="ECO:0000256" key="10">
    <source>
        <dbReference type="ARBA" id="ARBA00044770"/>
    </source>
</evidence>
<comment type="catalytic activity">
    <reaction evidence="11">
        <text>[GlcNAc-(1-&gt;4)-Mur2Ac(oyl-L-Ala-gamma-D-Glu-L-Lys-D-Ala-D-Ala)](n)-di-trans,octa-cis-undecaprenyl diphosphate + beta-D-GlcNAc-(1-&gt;4)-Mur2Ac(oyl-L-Ala-gamma-D-Glu-L-Lys-D-Ala-D-Ala)-di-trans,octa-cis-undecaprenyl diphosphate = [GlcNAc-(1-&gt;4)-Mur2Ac(oyl-L-Ala-gamma-D-Glu-L-Lys-D-Ala-D-Ala)](n+1)-di-trans,octa-cis-undecaprenyl diphosphate + di-trans,octa-cis-undecaprenyl diphosphate + H(+)</text>
        <dbReference type="Rhea" id="RHEA:23708"/>
        <dbReference type="Rhea" id="RHEA-COMP:9602"/>
        <dbReference type="Rhea" id="RHEA-COMP:9603"/>
        <dbReference type="ChEBI" id="CHEBI:15378"/>
        <dbReference type="ChEBI" id="CHEBI:58405"/>
        <dbReference type="ChEBI" id="CHEBI:60033"/>
        <dbReference type="ChEBI" id="CHEBI:78435"/>
        <dbReference type="EC" id="2.4.99.28"/>
    </reaction>
</comment>
<name>A0A1W6NWV6_9RHOB</name>
<keyword evidence="17" id="KW-1185">Reference proteome</keyword>
<dbReference type="Gene3D" id="3.40.710.10">
    <property type="entry name" value="DD-peptidase/beta-lactamase superfamily"/>
    <property type="match status" value="1"/>
</dbReference>
<dbReference type="InterPro" id="IPR023346">
    <property type="entry name" value="Lysozyme-like_dom_sf"/>
</dbReference>
<feature type="transmembrane region" description="Helical" evidence="13">
    <location>
        <begin position="71"/>
        <end position="88"/>
    </location>
</feature>
<accession>A0A1W6NWV6</accession>
<dbReference type="SUPFAM" id="SSF56601">
    <property type="entry name" value="beta-lactamase/transpeptidase-like"/>
    <property type="match status" value="1"/>
</dbReference>
<feature type="region of interest" description="Disordered" evidence="12">
    <location>
        <begin position="1"/>
        <end position="73"/>
    </location>
</feature>
<dbReference type="NCBIfam" id="TIGR02074">
    <property type="entry name" value="PBP_1a_fam"/>
    <property type="match status" value="1"/>
</dbReference>
<dbReference type="Pfam" id="PF00905">
    <property type="entry name" value="Transpeptidase"/>
    <property type="match status" value="1"/>
</dbReference>
<comment type="pathway">
    <text evidence="1">Cell wall biogenesis; peptidoglycan biosynthesis.</text>
</comment>
<evidence type="ECO:0000313" key="17">
    <source>
        <dbReference type="Proteomes" id="UP000242447"/>
    </source>
</evidence>
<dbReference type="GO" id="GO:0030288">
    <property type="term" value="C:outer membrane-bounded periplasmic space"/>
    <property type="evidence" value="ECO:0007669"/>
    <property type="project" value="TreeGrafter"/>
</dbReference>
<comment type="similarity">
    <text evidence="2">In the C-terminal section; belongs to the transpeptidase family.</text>
</comment>
<dbReference type="OrthoDB" id="9766909at2"/>
<dbReference type="GO" id="GO:0006508">
    <property type="term" value="P:proteolysis"/>
    <property type="evidence" value="ECO:0007669"/>
    <property type="project" value="UniProtKB-KW"/>
</dbReference>
<feature type="compositionally biased region" description="Gly residues" evidence="12">
    <location>
        <begin position="37"/>
        <end position="51"/>
    </location>
</feature>
<evidence type="ECO:0000256" key="9">
    <source>
        <dbReference type="ARBA" id="ARBA00023268"/>
    </source>
</evidence>
<evidence type="ECO:0000256" key="12">
    <source>
        <dbReference type="SAM" id="MobiDB-lite"/>
    </source>
</evidence>
<feature type="domain" description="Glycosyl transferase family 51" evidence="15">
    <location>
        <begin position="156"/>
        <end position="334"/>
    </location>
</feature>